<reference evidence="3 6" key="3">
    <citation type="submission" date="2019-01" db="EMBL/GenBank/DDBJ databases">
        <title>Brevundimonas diminuta Genome sequencing and assembly.</title>
        <authorList>
            <person name="Chen H."/>
        </authorList>
    </citation>
    <scope>NUCLEOTIDE SEQUENCE [LARGE SCALE GENOMIC DNA]</scope>
    <source>
        <strain evidence="3">ATCC</strain>
        <strain evidence="6">ATCC(B) 19146</strain>
    </source>
</reference>
<dbReference type="Pfam" id="PF12728">
    <property type="entry name" value="HTH_17"/>
    <property type="match status" value="1"/>
</dbReference>
<accession>A0A1Z3LV97</accession>
<protein>
    <submittedName>
        <fullName evidence="2">DNA-binding protein</fullName>
    </submittedName>
    <submittedName>
        <fullName evidence="4">Helix-turn-helix domain-containing protein</fullName>
    </submittedName>
</protein>
<dbReference type="Proteomes" id="UP000197024">
    <property type="component" value="Chromosome"/>
</dbReference>
<sequence>MKNDERDAPSLSPLENRWLTAEEAAAYIGVKVETLSKWRLRGHGPRYSAALRRDPRYRLSDLMEHMAAQMVSNTREARTVRISYAADHSPMTLRRPMRPLRSVQSTDRG</sequence>
<dbReference type="RefSeq" id="WP_052748048.1">
    <property type="nucleotide sequence ID" value="NZ_BJNC01000004.1"/>
</dbReference>
<reference evidence="4 7" key="4">
    <citation type="submission" date="2020-12" db="EMBL/GenBank/DDBJ databases">
        <title>FDA dAtabase for Regulatory Grade micrObial Sequences (FDA-ARGOS): Supporting development and validation of Infectious Disease Dx tests.</title>
        <authorList>
            <person name="Kerrigan L."/>
            <person name="Long C."/>
            <person name="Tallon L."/>
            <person name="Sadzewicz L."/>
            <person name="Zhao X."/>
            <person name="Boylan J."/>
            <person name="Ott S."/>
            <person name="Bowen H."/>
            <person name="Vavikolanu K."/>
            <person name="Mehta A."/>
            <person name="Aluvathingal J."/>
            <person name="Nadendla S."/>
            <person name="Yan Y."/>
            <person name="Sichtig H."/>
        </authorList>
    </citation>
    <scope>NUCLEOTIDE SEQUENCE [LARGE SCALE GENOMIC DNA]</scope>
    <source>
        <strain evidence="4 7">FDAARGOS_1026</strain>
    </source>
</reference>
<keyword evidence="7" id="KW-1185">Reference proteome</keyword>
<dbReference type="InterPro" id="IPR009061">
    <property type="entry name" value="DNA-bd_dom_put_sf"/>
</dbReference>
<feature type="domain" description="Helix-turn-helix" evidence="1">
    <location>
        <begin position="18"/>
        <end position="69"/>
    </location>
</feature>
<evidence type="ECO:0000313" key="4">
    <source>
        <dbReference type="EMBL" id="QQB90382.1"/>
    </source>
</evidence>
<reference evidence="2 5" key="1">
    <citation type="submission" date="2017-06" db="EMBL/GenBank/DDBJ databases">
        <title>Biodegradation of gentamicin by bacterial consortia AMQD4 in synthetic medium and raw gentamicin sewage.</title>
        <authorList>
            <person name="Chang H."/>
            <person name="Feng Y."/>
            <person name="Li Z."/>
            <person name="Xue J."/>
            <person name="Cheng D."/>
        </authorList>
    </citation>
    <scope>NUCLEOTIDE SEQUENCE [LARGE SCALE GENOMIC DNA]</scope>
    <source>
        <strain evidence="2 5">BZC3</strain>
    </source>
</reference>
<evidence type="ECO:0000259" key="1">
    <source>
        <dbReference type="Pfam" id="PF12728"/>
    </source>
</evidence>
<evidence type="ECO:0000313" key="2">
    <source>
        <dbReference type="EMBL" id="ASD26100.1"/>
    </source>
</evidence>
<dbReference type="GO" id="GO:0003677">
    <property type="term" value="F:DNA binding"/>
    <property type="evidence" value="ECO:0007669"/>
    <property type="project" value="UniProtKB-KW"/>
</dbReference>
<dbReference type="InterPro" id="IPR041657">
    <property type="entry name" value="HTH_17"/>
</dbReference>
<evidence type="ECO:0000313" key="5">
    <source>
        <dbReference type="Proteomes" id="UP000197024"/>
    </source>
</evidence>
<dbReference type="Proteomes" id="UP000596117">
    <property type="component" value="Chromosome"/>
</dbReference>
<evidence type="ECO:0000313" key="6">
    <source>
        <dbReference type="Proteomes" id="UP000287388"/>
    </source>
</evidence>
<reference evidence="2 5" key="2">
    <citation type="submission" date="2017-06" db="EMBL/GenBank/DDBJ databases">
        <authorList>
            <person name="Kim H.J."/>
            <person name="Triplett B.A."/>
        </authorList>
    </citation>
    <scope>NUCLEOTIDE SEQUENCE [LARGE SCALE GENOMIC DNA]</scope>
    <source>
        <strain evidence="2 5">BZC3</strain>
    </source>
</reference>
<dbReference type="EMBL" id="CP066026">
    <property type="protein sequence ID" value="QQB90382.1"/>
    <property type="molecule type" value="Genomic_DNA"/>
</dbReference>
<keyword evidence="2" id="KW-0238">DNA-binding</keyword>
<evidence type="ECO:0000313" key="3">
    <source>
        <dbReference type="EMBL" id="QAT15406.1"/>
    </source>
</evidence>
<evidence type="ECO:0000313" key="7">
    <source>
        <dbReference type="Proteomes" id="UP000596117"/>
    </source>
</evidence>
<dbReference type="KEGG" id="bdm:EQG53_14230"/>
<proteinExistence type="predicted"/>
<dbReference type="EMBL" id="CP035093">
    <property type="protein sequence ID" value="QAT15406.1"/>
    <property type="molecule type" value="Genomic_DNA"/>
</dbReference>
<name>A0A1Z3LV97_BREDI</name>
<dbReference type="SUPFAM" id="SSF46955">
    <property type="entry name" value="Putative DNA-binding domain"/>
    <property type="match status" value="1"/>
</dbReference>
<organism evidence="2 5">
    <name type="scientific">Brevundimonas diminuta</name>
    <name type="common">Pseudomonas diminuta</name>
    <dbReference type="NCBI Taxonomy" id="293"/>
    <lineage>
        <taxon>Bacteria</taxon>
        <taxon>Pseudomonadati</taxon>
        <taxon>Pseudomonadota</taxon>
        <taxon>Alphaproteobacteria</taxon>
        <taxon>Caulobacterales</taxon>
        <taxon>Caulobacteraceae</taxon>
        <taxon>Brevundimonas</taxon>
    </lineage>
</organism>
<dbReference type="Proteomes" id="UP000287388">
    <property type="component" value="Chromosome"/>
</dbReference>
<gene>
    <name evidence="2" type="ORF">CD943_03850</name>
    <name evidence="3" type="ORF">EQG53_14230</name>
    <name evidence="4" type="ORF">I6H83_08230</name>
</gene>
<dbReference type="AlphaFoldDB" id="A0A1Z3LV97"/>
<dbReference type="EMBL" id="CP021995">
    <property type="protein sequence ID" value="ASD26100.1"/>
    <property type="molecule type" value="Genomic_DNA"/>
</dbReference>